<sequence length="251" mass="29094">MSLQSVDFSEISKKIYKNHNEHEKNIKEHRVKTSIMNLSDFYDAYQREVKEINSEITPSKDNPSVSDFADIFKAFEEYPSNLIKPKRMPTKEQQQRMNCTMARDISIMINSREQSPSMTSLQNIMRSAAELPSASEIYNDFKKFQQKLAQFLQETQQQECAKSYEKKLDQLCAFGKQLEKLCPTVNNTEQAFTSEEEAKLQTILANLEELNYIRENQEIFTNGTPTVSTQSARTESFMNLITYLLNTVSNM</sequence>
<dbReference type="AlphaFoldDB" id="A0A0A1XE13"/>
<protein>
    <submittedName>
        <fullName evidence="2">Gas vesicle protein C</fullName>
    </submittedName>
</protein>
<evidence type="ECO:0000313" key="3">
    <source>
        <dbReference type="EMBL" id="JAD11063.1"/>
    </source>
</evidence>
<reference evidence="2" key="2">
    <citation type="journal article" date="2015" name="Gigascience">
        <title>Reconstructing a comprehensive transcriptome assembly of a white-pupal translocated strain of the pest fruit fly Bactrocera cucurbitae.</title>
        <authorList>
            <person name="Sim S.B."/>
            <person name="Calla B."/>
            <person name="Hall B."/>
            <person name="DeRego T."/>
            <person name="Geib S.M."/>
        </authorList>
    </citation>
    <scope>NUCLEOTIDE SEQUENCE</scope>
</reference>
<evidence type="ECO:0000313" key="1">
    <source>
        <dbReference type="EMBL" id="JAC98289.1"/>
    </source>
</evidence>
<gene>
    <name evidence="2" type="primary">gvpC_1</name>
    <name evidence="1" type="synonym">gvpC_0</name>
    <name evidence="3" type="synonym">gvpC_2</name>
    <name evidence="1" type="ORF">g.22568</name>
    <name evidence="2" type="ORF">g.22572</name>
    <name evidence="3" type="ORF">g.22579</name>
</gene>
<proteinExistence type="predicted"/>
<organism evidence="2">
    <name type="scientific">Zeugodacus cucurbitae</name>
    <name type="common">Melon fruit fly</name>
    <name type="synonym">Bactrocera cucurbitae</name>
    <dbReference type="NCBI Taxonomy" id="28588"/>
    <lineage>
        <taxon>Eukaryota</taxon>
        <taxon>Metazoa</taxon>
        <taxon>Ecdysozoa</taxon>
        <taxon>Arthropoda</taxon>
        <taxon>Hexapoda</taxon>
        <taxon>Insecta</taxon>
        <taxon>Pterygota</taxon>
        <taxon>Neoptera</taxon>
        <taxon>Endopterygota</taxon>
        <taxon>Diptera</taxon>
        <taxon>Brachycera</taxon>
        <taxon>Muscomorpha</taxon>
        <taxon>Tephritoidea</taxon>
        <taxon>Tephritidae</taxon>
        <taxon>Zeugodacus</taxon>
        <taxon>Zeugodacus</taxon>
    </lineage>
</organism>
<name>A0A0A1XE13_ZEUCU</name>
<dbReference type="EMBL" id="GBXI01005090">
    <property type="protein sequence ID" value="JAD09202.1"/>
    <property type="molecule type" value="Transcribed_RNA"/>
</dbReference>
<reference evidence="2" key="1">
    <citation type="submission" date="2014-11" db="EMBL/GenBank/DDBJ databases">
        <authorList>
            <person name="Geib S."/>
        </authorList>
    </citation>
    <scope>NUCLEOTIDE SEQUENCE</scope>
</reference>
<accession>A0A0A1XE13</accession>
<dbReference type="EMBL" id="GBXI01016002">
    <property type="protein sequence ID" value="JAC98289.1"/>
    <property type="molecule type" value="Transcribed_RNA"/>
</dbReference>
<dbReference type="EMBL" id="GBXI01003229">
    <property type="protein sequence ID" value="JAD11063.1"/>
    <property type="molecule type" value="Transcribed_RNA"/>
</dbReference>
<evidence type="ECO:0000313" key="2">
    <source>
        <dbReference type="EMBL" id="JAD09202.1"/>
    </source>
</evidence>